<dbReference type="InterPro" id="IPR008971">
    <property type="entry name" value="HSP40/DnaJ_pept-bd"/>
</dbReference>
<dbReference type="PANTHER" id="PTHR24078">
    <property type="entry name" value="DNAJ HOMOLOG SUBFAMILY C MEMBER"/>
    <property type="match status" value="1"/>
</dbReference>
<evidence type="ECO:0000313" key="3">
    <source>
        <dbReference type="EMBL" id="GIX76287.1"/>
    </source>
</evidence>
<dbReference type="PRINTS" id="PR00625">
    <property type="entry name" value="JDOMAIN"/>
</dbReference>
<keyword evidence="4" id="KW-1185">Reference proteome</keyword>
<evidence type="ECO:0000313" key="4">
    <source>
        <dbReference type="Proteomes" id="UP001054837"/>
    </source>
</evidence>
<sequence>MYGFGNIKMCAARALGKAKVDISLDSVEVKEVEMLIVRDDALPHDLLIGRSLLDRENISFARIGNKFHVCYAEDNPFANMECERNSVNFVRAQTTLANDGSVNIEGKEGCCDSLLEIKDSETVDPNCLVNEESCCVNVIKENKRLTEKSEIRLDEGTSIEDEREILELVNEVARGLSTGGYINKFRCTDFLYRMGFQVRSSPRITTDQGIQFEALTKFLGTARHRISPYHPTRNGQVEILHRQLKAAIRSHNTRQWSTVLPTILLGFRAAWKEDLQATTAEMLYGTPIRLPGEFLSPSFSTVDPATYVDKLRETMQELLPLTPSNKRIEQHFFRKNLVLFCLLLKFSTGKILKDIKMGKKFYDVLGVPENASEDDIKKAYRKMALKYHPDKNKSPEAETKFKAVSEAYEILGDKAKRCKYDKVGDNPVKSNMHHKHDFSFGFTQQPTFFNIFNNHIFNQNFGEFGGHFVRSRSGRCQQSHPKPTKAPVTKDPPIFHDLYLSLEDVLIGCTKKMKIEKNVLNSDKLTIRREVKVLTINVKPGWKAGTKITFKEEGDQNLNKIPSDIVFVVKDKPHDIFERDGSDIKYKYTVTLKEALCNVELEIPTLTGESIPVKNVESIWPGKKHIFFGQGLPLPKDNDRRGNLIVVYDVKFPDTLSDEAKIALNDCLPS</sequence>
<dbReference type="SUPFAM" id="SSF49493">
    <property type="entry name" value="HSP40/DnaJ peptide-binding domain"/>
    <property type="match status" value="2"/>
</dbReference>
<evidence type="ECO:0000256" key="1">
    <source>
        <dbReference type="ARBA" id="ARBA00023186"/>
    </source>
</evidence>
<dbReference type="SUPFAM" id="SSF53098">
    <property type="entry name" value="Ribonuclease H-like"/>
    <property type="match status" value="1"/>
</dbReference>
<dbReference type="InterPro" id="IPR002939">
    <property type="entry name" value="DnaJ_C"/>
</dbReference>
<dbReference type="SMART" id="SM00271">
    <property type="entry name" value="DnaJ"/>
    <property type="match status" value="1"/>
</dbReference>
<dbReference type="InterPro" id="IPR018253">
    <property type="entry name" value="DnaJ_domain_CS"/>
</dbReference>
<dbReference type="Pfam" id="PF01556">
    <property type="entry name" value="DnaJ_C"/>
    <property type="match status" value="1"/>
</dbReference>
<dbReference type="FunFam" id="2.60.260.20:FF:000013">
    <property type="entry name" value="DnaJ subfamily B member 11"/>
    <property type="match status" value="1"/>
</dbReference>
<protein>
    <submittedName>
        <fullName evidence="3">DnaJ homolog subfamily B member 1</fullName>
    </submittedName>
</protein>
<organism evidence="3 4">
    <name type="scientific">Caerostris darwini</name>
    <dbReference type="NCBI Taxonomy" id="1538125"/>
    <lineage>
        <taxon>Eukaryota</taxon>
        <taxon>Metazoa</taxon>
        <taxon>Ecdysozoa</taxon>
        <taxon>Arthropoda</taxon>
        <taxon>Chelicerata</taxon>
        <taxon>Arachnida</taxon>
        <taxon>Araneae</taxon>
        <taxon>Araneomorphae</taxon>
        <taxon>Entelegynae</taxon>
        <taxon>Araneoidea</taxon>
        <taxon>Araneidae</taxon>
        <taxon>Caerostris</taxon>
    </lineage>
</organism>
<feature type="domain" description="J" evidence="2">
    <location>
        <begin position="360"/>
        <end position="424"/>
    </location>
</feature>
<dbReference type="Proteomes" id="UP001054837">
    <property type="component" value="Unassembled WGS sequence"/>
</dbReference>
<dbReference type="GO" id="GO:0006457">
    <property type="term" value="P:protein folding"/>
    <property type="evidence" value="ECO:0007669"/>
    <property type="project" value="InterPro"/>
</dbReference>
<dbReference type="InterPro" id="IPR051339">
    <property type="entry name" value="DnaJ_subfamily_B"/>
</dbReference>
<accession>A0AAV4MY90</accession>
<keyword evidence="1" id="KW-0143">Chaperone</keyword>
<dbReference type="GO" id="GO:0005829">
    <property type="term" value="C:cytosol"/>
    <property type="evidence" value="ECO:0007669"/>
    <property type="project" value="TreeGrafter"/>
</dbReference>
<dbReference type="GO" id="GO:0051082">
    <property type="term" value="F:unfolded protein binding"/>
    <property type="evidence" value="ECO:0007669"/>
    <property type="project" value="InterPro"/>
</dbReference>
<dbReference type="Gene3D" id="2.60.260.20">
    <property type="entry name" value="Urease metallochaperone UreE, N-terminal domain"/>
    <property type="match status" value="2"/>
</dbReference>
<dbReference type="Gene3D" id="1.10.287.110">
    <property type="entry name" value="DnaJ domain"/>
    <property type="match status" value="1"/>
</dbReference>
<dbReference type="SUPFAM" id="SSF46565">
    <property type="entry name" value="Chaperone J-domain"/>
    <property type="match status" value="1"/>
</dbReference>
<name>A0AAV4MY90_9ARAC</name>
<dbReference type="AlphaFoldDB" id="A0AAV4MY90"/>
<dbReference type="InterPro" id="IPR012337">
    <property type="entry name" value="RNaseH-like_sf"/>
</dbReference>
<gene>
    <name evidence="3" type="primary">DNAJB1</name>
    <name evidence="3" type="ORF">CDAR_418501</name>
</gene>
<reference evidence="3 4" key="1">
    <citation type="submission" date="2021-06" db="EMBL/GenBank/DDBJ databases">
        <title>Caerostris darwini draft genome.</title>
        <authorList>
            <person name="Kono N."/>
            <person name="Arakawa K."/>
        </authorList>
    </citation>
    <scope>NUCLEOTIDE SEQUENCE [LARGE SCALE GENOMIC DNA]</scope>
</reference>
<comment type="caution">
    <text evidence="3">The sequence shown here is derived from an EMBL/GenBank/DDBJ whole genome shotgun (WGS) entry which is preliminary data.</text>
</comment>
<dbReference type="InterPro" id="IPR036397">
    <property type="entry name" value="RNaseH_sf"/>
</dbReference>
<dbReference type="PROSITE" id="PS50076">
    <property type="entry name" value="DNAJ_2"/>
    <property type="match status" value="1"/>
</dbReference>
<dbReference type="PANTHER" id="PTHR24078:SF553">
    <property type="entry name" value="DNAJ HOMOLOG SUBFAMILY B MEMBER 5"/>
    <property type="match status" value="1"/>
</dbReference>
<dbReference type="Gene3D" id="3.30.420.10">
    <property type="entry name" value="Ribonuclease H-like superfamily/Ribonuclease H"/>
    <property type="match status" value="1"/>
</dbReference>
<dbReference type="Pfam" id="PF00226">
    <property type="entry name" value="DnaJ"/>
    <property type="match status" value="1"/>
</dbReference>
<dbReference type="CDD" id="cd06257">
    <property type="entry name" value="DnaJ"/>
    <property type="match status" value="1"/>
</dbReference>
<dbReference type="PROSITE" id="PS00636">
    <property type="entry name" value="DNAJ_1"/>
    <property type="match status" value="1"/>
</dbReference>
<proteinExistence type="predicted"/>
<evidence type="ECO:0000259" key="2">
    <source>
        <dbReference type="PROSITE" id="PS50076"/>
    </source>
</evidence>
<dbReference type="InterPro" id="IPR001623">
    <property type="entry name" value="DnaJ_domain"/>
</dbReference>
<dbReference type="GO" id="GO:0003676">
    <property type="term" value="F:nucleic acid binding"/>
    <property type="evidence" value="ECO:0007669"/>
    <property type="project" value="InterPro"/>
</dbReference>
<dbReference type="CDD" id="cd10747">
    <property type="entry name" value="DnaJ_C"/>
    <property type="match status" value="1"/>
</dbReference>
<dbReference type="GO" id="GO:0051087">
    <property type="term" value="F:protein-folding chaperone binding"/>
    <property type="evidence" value="ECO:0007669"/>
    <property type="project" value="TreeGrafter"/>
</dbReference>
<dbReference type="FunFam" id="2.60.260.20:FF:000002">
    <property type="entry name" value="Dnaj homolog subfamily b member"/>
    <property type="match status" value="1"/>
</dbReference>
<dbReference type="InterPro" id="IPR036869">
    <property type="entry name" value="J_dom_sf"/>
</dbReference>
<dbReference type="EMBL" id="BPLQ01000920">
    <property type="protein sequence ID" value="GIX76287.1"/>
    <property type="molecule type" value="Genomic_DNA"/>
</dbReference>